<gene>
    <name evidence="1" type="ORF">JCGZ_22043</name>
</gene>
<dbReference type="EMBL" id="KK914869">
    <property type="protein sequence ID" value="KDP27111.1"/>
    <property type="molecule type" value="Genomic_DNA"/>
</dbReference>
<dbReference type="AlphaFoldDB" id="A0A067JT26"/>
<evidence type="ECO:0000313" key="1">
    <source>
        <dbReference type="EMBL" id="KDP27111.1"/>
    </source>
</evidence>
<evidence type="ECO:0000313" key="2">
    <source>
        <dbReference type="Proteomes" id="UP000027138"/>
    </source>
</evidence>
<accession>A0A067JT26</accession>
<protein>
    <submittedName>
        <fullName evidence="1">Uncharacterized protein</fullName>
    </submittedName>
</protein>
<name>A0A067JT26_JATCU</name>
<reference evidence="1 2" key="1">
    <citation type="journal article" date="2014" name="PLoS ONE">
        <title>Global Analysis of Gene Expression Profiles in Physic Nut (Jatropha curcas L.) Seedlings Exposed to Salt Stress.</title>
        <authorList>
            <person name="Zhang L."/>
            <person name="Zhang C."/>
            <person name="Wu P."/>
            <person name="Chen Y."/>
            <person name="Li M."/>
            <person name="Jiang H."/>
            <person name="Wu G."/>
        </authorList>
    </citation>
    <scope>NUCLEOTIDE SEQUENCE [LARGE SCALE GENOMIC DNA]</scope>
    <source>
        <strain evidence="2">cv. GZQX0401</strain>
        <tissue evidence="1">Young leaves</tissue>
    </source>
</reference>
<sequence>MPEKCSIKQQEVQMRGWRCVFIREPGRLHGAMGGLPWASHDVVGGAHGAASPTCDAVRLMARLA</sequence>
<keyword evidence="2" id="KW-1185">Reference proteome</keyword>
<proteinExistence type="predicted"/>
<organism evidence="1 2">
    <name type="scientific">Jatropha curcas</name>
    <name type="common">Barbados nut</name>
    <dbReference type="NCBI Taxonomy" id="180498"/>
    <lineage>
        <taxon>Eukaryota</taxon>
        <taxon>Viridiplantae</taxon>
        <taxon>Streptophyta</taxon>
        <taxon>Embryophyta</taxon>
        <taxon>Tracheophyta</taxon>
        <taxon>Spermatophyta</taxon>
        <taxon>Magnoliopsida</taxon>
        <taxon>eudicotyledons</taxon>
        <taxon>Gunneridae</taxon>
        <taxon>Pentapetalae</taxon>
        <taxon>rosids</taxon>
        <taxon>fabids</taxon>
        <taxon>Malpighiales</taxon>
        <taxon>Euphorbiaceae</taxon>
        <taxon>Crotonoideae</taxon>
        <taxon>Jatropheae</taxon>
        <taxon>Jatropha</taxon>
    </lineage>
</organism>
<dbReference type="Proteomes" id="UP000027138">
    <property type="component" value="Unassembled WGS sequence"/>
</dbReference>